<gene>
    <name evidence="1" type="ORF">AB5J55_22305</name>
</gene>
<reference evidence="1" key="1">
    <citation type="submission" date="2024-07" db="EMBL/GenBank/DDBJ databases">
        <authorList>
            <person name="Yu S.T."/>
        </authorList>
    </citation>
    <scope>NUCLEOTIDE SEQUENCE</scope>
    <source>
        <strain evidence="1">R11</strain>
    </source>
</reference>
<evidence type="ECO:0000313" key="1">
    <source>
        <dbReference type="EMBL" id="XDQ12174.1"/>
    </source>
</evidence>
<name>A0AB39N2Q6_9ACTN</name>
<dbReference type="AlphaFoldDB" id="A0AB39N2Q6"/>
<sequence length="147" mass="17001">MILRCTSKHLLETKVVHLSLEIAPYDVDGVDYEPDSPYQCALSEEEHDLHGAFLRYIPDSYNEVWLFWDSVGEQRVVVLTPCEINDPDTQDDACSLFEWHPGKCNWDFTDPYRAAIDAMLETMKVDLRSVEGLRDVLRLFHPPDTEV</sequence>
<accession>A0AB39N2Q6</accession>
<dbReference type="RefSeq" id="WP_369272360.1">
    <property type="nucleotide sequence ID" value="NZ_CP163432.1"/>
</dbReference>
<dbReference type="EMBL" id="CP163432">
    <property type="protein sequence ID" value="XDQ12174.1"/>
    <property type="molecule type" value="Genomic_DNA"/>
</dbReference>
<organism evidence="1">
    <name type="scientific">Streptomyces sp. R11</name>
    <dbReference type="NCBI Taxonomy" id="3238625"/>
    <lineage>
        <taxon>Bacteria</taxon>
        <taxon>Bacillati</taxon>
        <taxon>Actinomycetota</taxon>
        <taxon>Actinomycetes</taxon>
        <taxon>Kitasatosporales</taxon>
        <taxon>Streptomycetaceae</taxon>
        <taxon>Streptomyces</taxon>
    </lineage>
</organism>
<proteinExistence type="predicted"/>
<protein>
    <submittedName>
        <fullName evidence="1">Uncharacterized protein</fullName>
    </submittedName>
</protein>